<name>A0A8G0PCD8_9HYPO</name>
<organism evidence="2 3">
    <name type="scientific">Trichoderma simmonsii</name>
    <dbReference type="NCBI Taxonomy" id="1491479"/>
    <lineage>
        <taxon>Eukaryota</taxon>
        <taxon>Fungi</taxon>
        <taxon>Dikarya</taxon>
        <taxon>Ascomycota</taxon>
        <taxon>Pezizomycotina</taxon>
        <taxon>Sordariomycetes</taxon>
        <taxon>Hypocreomycetidae</taxon>
        <taxon>Hypocreales</taxon>
        <taxon>Hypocreaceae</taxon>
        <taxon>Trichoderma</taxon>
    </lineage>
</organism>
<protein>
    <submittedName>
        <fullName evidence="2">Uncharacterized protein</fullName>
    </submittedName>
</protein>
<evidence type="ECO:0000313" key="3">
    <source>
        <dbReference type="Proteomes" id="UP000826661"/>
    </source>
</evidence>
<reference evidence="2 3" key="1">
    <citation type="journal article" date="2021" name="BMC Genomics">
        <title>Telomere-to-telomere genome assembly of asparaginase-producing Trichoderma simmonsii.</title>
        <authorList>
            <person name="Chung D."/>
            <person name="Kwon Y.M."/>
            <person name="Yang Y."/>
        </authorList>
    </citation>
    <scope>NUCLEOTIDE SEQUENCE [LARGE SCALE GENOMIC DNA]</scope>
    <source>
        <strain evidence="2 3">GH-Sj1</strain>
    </source>
</reference>
<keyword evidence="3" id="KW-1185">Reference proteome</keyword>
<dbReference type="Proteomes" id="UP000826661">
    <property type="component" value="Chromosome II"/>
</dbReference>
<accession>A0A8G0PCD8</accession>
<dbReference type="EMBL" id="CP075865">
    <property type="protein sequence ID" value="QYS97530.1"/>
    <property type="molecule type" value="Genomic_DNA"/>
</dbReference>
<dbReference type="AlphaFoldDB" id="A0A8G0PCD8"/>
<evidence type="ECO:0000313" key="2">
    <source>
        <dbReference type="EMBL" id="QYS97530.1"/>
    </source>
</evidence>
<feature type="region of interest" description="Disordered" evidence="1">
    <location>
        <begin position="30"/>
        <end position="52"/>
    </location>
</feature>
<gene>
    <name evidence="2" type="ORF">H0G86_004759</name>
</gene>
<evidence type="ECO:0000256" key="1">
    <source>
        <dbReference type="SAM" id="MobiDB-lite"/>
    </source>
</evidence>
<feature type="compositionally biased region" description="Basic residues" evidence="1">
    <location>
        <begin position="39"/>
        <end position="50"/>
    </location>
</feature>
<proteinExistence type="predicted"/>
<sequence>MYMMCTELHDVSIYGNHLLLHPRSESSILAKTMGDKKEARKKTSTSRKGKNGMEKVVGGWRVFSGSDLALRRLGRISSMTFVETERRRKGGLGGETGLFNVRAFGPG</sequence>